<accession>A0ABN8X3G7</accession>
<protein>
    <recommendedName>
        <fullName evidence="4">Chalcone isomerase domain-containing protein</fullName>
    </recommendedName>
</protein>
<evidence type="ECO:0000256" key="1">
    <source>
        <dbReference type="SAM" id="Phobius"/>
    </source>
</evidence>
<dbReference type="RefSeq" id="WP_026610252.1">
    <property type="nucleotide sequence ID" value="NZ_OX458333.1"/>
</dbReference>
<gene>
    <name evidence="2" type="ORF">MSZNOR_1627</name>
</gene>
<sequence>MTAFDKPGITKGVIKSLVGVLFIMGLWFCQIASAMTESEPIFELTYFIFGQSDFVIKVYVDGKVHYQGNKVKIRDVWRQRVAVLGDRYAQLTREQVEELRLAFLSLPFKELLKYEKIMRALPTADIVKYKDNYVNMRINNRIFFLAIATRLNKLINIDQWICFPKGDPEHDFCLIHDLPDDFEY</sequence>
<dbReference type="Proteomes" id="UP001162030">
    <property type="component" value="Chromosome"/>
</dbReference>
<keyword evidence="1" id="KW-1133">Transmembrane helix</keyword>
<evidence type="ECO:0000313" key="3">
    <source>
        <dbReference type="Proteomes" id="UP001162030"/>
    </source>
</evidence>
<evidence type="ECO:0008006" key="4">
    <source>
        <dbReference type="Google" id="ProtNLM"/>
    </source>
</evidence>
<proteinExistence type="predicted"/>
<evidence type="ECO:0000313" key="2">
    <source>
        <dbReference type="EMBL" id="CAI8803036.1"/>
    </source>
</evidence>
<feature type="transmembrane region" description="Helical" evidence="1">
    <location>
        <begin position="12"/>
        <end position="28"/>
    </location>
</feature>
<name>A0ABN8X3G7_9GAMM</name>
<keyword evidence="1" id="KW-0812">Transmembrane</keyword>
<reference evidence="2 3" key="1">
    <citation type="submission" date="2023-03" db="EMBL/GenBank/DDBJ databases">
        <authorList>
            <person name="Pearce D."/>
        </authorList>
    </citation>
    <scope>NUCLEOTIDE SEQUENCE [LARGE SCALE GENOMIC DNA]</scope>
    <source>
        <strain evidence="2">Msz</strain>
    </source>
</reference>
<organism evidence="2 3">
    <name type="scientific">Methylocaldum szegediense</name>
    <dbReference type="NCBI Taxonomy" id="73780"/>
    <lineage>
        <taxon>Bacteria</taxon>
        <taxon>Pseudomonadati</taxon>
        <taxon>Pseudomonadota</taxon>
        <taxon>Gammaproteobacteria</taxon>
        <taxon>Methylococcales</taxon>
        <taxon>Methylococcaceae</taxon>
        <taxon>Methylocaldum</taxon>
    </lineage>
</organism>
<keyword evidence="3" id="KW-1185">Reference proteome</keyword>
<keyword evidence="1" id="KW-0472">Membrane</keyword>
<dbReference type="EMBL" id="OX458333">
    <property type="protein sequence ID" value="CAI8803036.1"/>
    <property type="molecule type" value="Genomic_DNA"/>
</dbReference>